<sequence length="544" mass="60977">MPSGLANALVFILKLRSPLSASKYKRPRRQRLRRPIKISAPIVHESLHLDVSASATMNETNARPDSGIFYLITNKSGGKSIVRRPARPLSSIPLAEDFDAATQGATTLRGGTIPNGQNKRPQLALRTTASVVDRRSFVSPESVDLPKAGRFDPIRAFRKSFRKTHLTSPSLQSEDQLVWKGEEQRLDRNHQRENRISSKAREIHAWMMGKSGSDIHRSATYPTRQTEEHGSQQLPRRRQTAAPNGTTMKSPLSTSTVDRSPGPRPGQGYEMVNRQIIENNQEKTVELSTWREQGSDKVKQEDAERISVYYISADEYALEQEQLREEVWRFEETDGTANINVDPFKGAETSRTTNRTVQHHQPSTHSRSFSHPTQPPIQPLPASALRDGTISPSTSEKEGSSQPSRLPDVIRRSHHISTATSPNPKNGAHSVSLPRNRRRYKESTPLVSQDQPRSLFHPTQSGSTISSIKSDSATAFESVLESCEPSLLHIAPLLRSLGIRRVEHLRAIERLTPATRDRELKENALRLGITVMEWAILVDKLLTF</sequence>
<feature type="compositionally biased region" description="Polar residues" evidence="1">
    <location>
        <begin position="241"/>
        <end position="258"/>
    </location>
</feature>
<evidence type="ECO:0000313" key="2">
    <source>
        <dbReference type="EMBL" id="KAF9527506.1"/>
    </source>
</evidence>
<feature type="compositionally biased region" description="Polar residues" evidence="1">
    <location>
        <begin position="390"/>
        <end position="404"/>
    </location>
</feature>
<feature type="region of interest" description="Disordered" evidence="1">
    <location>
        <begin position="337"/>
        <end position="467"/>
    </location>
</feature>
<dbReference type="OrthoDB" id="2989516at2759"/>
<accession>A0A9P6JNW2</accession>
<evidence type="ECO:0000313" key="3">
    <source>
        <dbReference type="Proteomes" id="UP000807306"/>
    </source>
</evidence>
<feature type="compositionally biased region" description="Polar residues" evidence="1">
    <location>
        <begin position="445"/>
        <end position="460"/>
    </location>
</feature>
<comment type="caution">
    <text evidence="2">The sequence shown here is derived from an EMBL/GenBank/DDBJ whole genome shotgun (WGS) entry which is preliminary data.</text>
</comment>
<evidence type="ECO:0000256" key="1">
    <source>
        <dbReference type="SAM" id="MobiDB-lite"/>
    </source>
</evidence>
<organism evidence="2 3">
    <name type="scientific">Crepidotus variabilis</name>
    <dbReference type="NCBI Taxonomy" id="179855"/>
    <lineage>
        <taxon>Eukaryota</taxon>
        <taxon>Fungi</taxon>
        <taxon>Dikarya</taxon>
        <taxon>Basidiomycota</taxon>
        <taxon>Agaricomycotina</taxon>
        <taxon>Agaricomycetes</taxon>
        <taxon>Agaricomycetidae</taxon>
        <taxon>Agaricales</taxon>
        <taxon>Agaricineae</taxon>
        <taxon>Crepidotaceae</taxon>
        <taxon>Crepidotus</taxon>
    </lineage>
</organism>
<dbReference type="AlphaFoldDB" id="A0A9P6JNW2"/>
<name>A0A9P6JNW2_9AGAR</name>
<gene>
    <name evidence="2" type="ORF">CPB83DRAFT_855895</name>
</gene>
<reference evidence="2" key="1">
    <citation type="submission" date="2020-11" db="EMBL/GenBank/DDBJ databases">
        <authorList>
            <consortium name="DOE Joint Genome Institute"/>
            <person name="Ahrendt S."/>
            <person name="Riley R."/>
            <person name="Andreopoulos W."/>
            <person name="Labutti K."/>
            <person name="Pangilinan J."/>
            <person name="Ruiz-Duenas F.J."/>
            <person name="Barrasa J.M."/>
            <person name="Sanchez-Garcia M."/>
            <person name="Camarero S."/>
            <person name="Miyauchi S."/>
            <person name="Serrano A."/>
            <person name="Linde D."/>
            <person name="Babiker R."/>
            <person name="Drula E."/>
            <person name="Ayuso-Fernandez I."/>
            <person name="Pacheco R."/>
            <person name="Padilla G."/>
            <person name="Ferreira P."/>
            <person name="Barriuso J."/>
            <person name="Kellner H."/>
            <person name="Castanera R."/>
            <person name="Alfaro M."/>
            <person name="Ramirez L."/>
            <person name="Pisabarro A.G."/>
            <person name="Kuo A."/>
            <person name="Tritt A."/>
            <person name="Lipzen A."/>
            <person name="He G."/>
            <person name="Yan M."/>
            <person name="Ng V."/>
            <person name="Cullen D."/>
            <person name="Martin F."/>
            <person name="Rosso M.-N."/>
            <person name="Henrissat B."/>
            <person name="Hibbett D."/>
            <person name="Martinez A.T."/>
            <person name="Grigoriev I.V."/>
        </authorList>
    </citation>
    <scope>NUCLEOTIDE SEQUENCE</scope>
    <source>
        <strain evidence="2">CBS 506.95</strain>
    </source>
</reference>
<feature type="region of interest" description="Disordered" evidence="1">
    <location>
        <begin position="209"/>
        <end position="269"/>
    </location>
</feature>
<feature type="compositionally biased region" description="Polar residues" evidence="1">
    <location>
        <begin position="349"/>
        <end position="372"/>
    </location>
</feature>
<dbReference type="EMBL" id="MU157860">
    <property type="protein sequence ID" value="KAF9527506.1"/>
    <property type="molecule type" value="Genomic_DNA"/>
</dbReference>
<dbReference type="Proteomes" id="UP000807306">
    <property type="component" value="Unassembled WGS sequence"/>
</dbReference>
<protein>
    <submittedName>
        <fullName evidence="2">Uncharacterized protein</fullName>
    </submittedName>
</protein>
<keyword evidence="3" id="KW-1185">Reference proteome</keyword>
<proteinExistence type="predicted"/>